<keyword evidence="2" id="KW-1185">Reference proteome</keyword>
<gene>
    <name evidence="1" type="ORF">A8990_12638</name>
</gene>
<evidence type="ECO:0000313" key="1">
    <source>
        <dbReference type="EMBL" id="REE78564.1"/>
    </source>
</evidence>
<name>A0A3D9RRG0_9BACL</name>
<dbReference type="Proteomes" id="UP000256304">
    <property type="component" value="Unassembled WGS sequence"/>
</dbReference>
<sequence>MFYLSKEEKLVYFRWKDGSQSKENLEVYEEAPDDEDKVLLSIRVGEEQISFKSENFFDALKQLRQHLEERHIQIKCNGAALNVYPSPMALSMGAGRLAYRLTFGRQAKTSDLVDIFECDNDLTFVSIDEQLNFYKSWLKSLG</sequence>
<protein>
    <submittedName>
        <fullName evidence="1">Uncharacterized protein</fullName>
    </submittedName>
</protein>
<dbReference type="AlphaFoldDB" id="A0A3D9RRG0"/>
<accession>A0A3D9RRG0</accession>
<evidence type="ECO:0000313" key="2">
    <source>
        <dbReference type="Proteomes" id="UP000256304"/>
    </source>
</evidence>
<reference evidence="1 2" key="1">
    <citation type="submission" date="2018-08" db="EMBL/GenBank/DDBJ databases">
        <title>Genomic Encyclopedia of Type Strains, Phase III (KMG-III): the genomes of soil and plant-associated and newly described type strains.</title>
        <authorList>
            <person name="Whitman W."/>
        </authorList>
    </citation>
    <scope>NUCLEOTIDE SEQUENCE [LARGE SCALE GENOMIC DNA]</scope>
    <source>
        <strain evidence="1 2">CGMCC 1.10966</strain>
    </source>
</reference>
<organism evidence="1 2">
    <name type="scientific">Paenibacillus taihuensis</name>
    <dbReference type="NCBI Taxonomy" id="1156355"/>
    <lineage>
        <taxon>Bacteria</taxon>
        <taxon>Bacillati</taxon>
        <taxon>Bacillota</taxon>
        <taxon>Bacilli</taxon>
        <taxon>Bacillales</taxon>
        <taxon>Paenibacillaceae</taxon>
        <taxon>Paenibacillus</taxon>
    </lineage>
</organism>
<proteinExistence type="predicted"/>
<dbReference type="EMBL" id="QTTN01000026">
    <property type="protein sequence ID" value="REE78564.1"/>
    <property type="molecule type" value="Genomic_DNA"/>
</dbReference>
<comment type="caution">
    <text evidence="1">The sequence shown here is derived from an EMBL/GenBank/DDBJ whole genome shotgun (WGS) entry which is preliminary data.</text>
</comment>